<evidence type="ECO:0000256" key="15">
    <source>
        <dbReference type="ARBA" id="ARBA00048238"/>
    </source>
</evidence>
<dbReference type="CDD" id="cd01171">
    <property type="entry name" value="YXKO-related"/>
    <property type="match status" value="1"/>
</dbReference>
<proteinExistence type="inferred from homology"/>
<comment type="cofactor">
    <cofactor evidence="18">
        <name>K(+)</name>
        <dbReference type="ChEBI" id="CHEBI:29103"/>
    </cofactor>
    <text evidence="18">Binds 1 potassium ion per subunit.</text>
</comment>
<feature type="domain" description="YjeF N-terminal" evidence="20">
    <location>
        <begin position="9"/>
        <end position="222"/>
    </location>
</feature>
<dbReference type="NCBIfam" id="TIGR00196">
    <property type="entry name" value="yjeF_cterm"/>
    <property type="match status" value="1"/>
</dbReference>
<evidence type="ECO:0000313" key="21">
    <source>
        <dbReference type="EMBL" id="TXJ20725.1"/>
    </source>
</evidence>
<sequence>MKVVTVEELINIDKKTTEKIPSILLMEHVASEIFYFLIKRHRKALYNKRVHIFSSVGGNGGDGLAIARYLIKNGYNVKVYLTGNIDRVNKDTYINFNILKNMGIDIVYLGSEEKVFEILENIEEGDIAVDSLFGTGGNRALDGIEKLLIDKLNSLNIIRIAIDIPSGLSSKINDFENINTCFKAHETYTICFAKDIFFLYETREYIGKLFIIKSIFPKEILDNSEYKALLINYNDKKLREEIKIKRNAFFSKREQGNLAIVAGSSDYIGAAVLSVNAAYRSGVGFIRLYVPKGIAEIVKNIIIPQMPEVVIIGVGEDNQKYFTENDTIIANDINKSDACVIGSGIGRDMSTEVFINSILKQINIPTVIDADALYLMFQNTLEELQENFILTPHIYEFEKLTGINHIEALKNPYNYLSIFREKTKASIILKDAVSFFMKDNDIYINYNPTVSMGKAGMGDILAGFIGSFLARKLNIVESAKLSLMIQSKAFNKAAKIFGNDSIQPKDLTLYASKILKRI</sequence>
<dbReference type="InterPro" id="IPR004443">
    <property type="entry name" value="YjeF_N_dom"/>
</dbReference>
<evidence type="ECO:0000256" key="11">
    <source>
        <dbReference type="ARBA" id="ARBA00023235"/>
    </source>
</evidence>
<feature type="binding site" evidence="17">
    <location>
        <position position="459"/>
    </location>
    <ligand>
        <name>(6S)-NADPHX</name>
        <dbReference type="ChEBI" id="CHEBI:64076"/>
    </ligand>
</feature>
<keyword evidence="12 17" id="KW-0456">Lyase</keyword>
<feature type="binding site" evidence="17">
    <location>
        <position position="393"/>
    </location>
    <ligand>
        <name>(6S)-NADPHX</name>
        <dbReference type="ChEBI" id="CHEBI:64076"/>
    </ligand>
</feature>
<comment type="function">
    <text evidence="14 18">Bifunctional enzyme that catalyzes the epimerization of the S- and R-forms of NAD(P)HX and the dehydration of the S-form of NAD(P)HX at the expense of ADP, which is converted to AMP. This allows the repair of both epimers of NAD(P)HX, a damaged form of NAD(P)H that is a result of enzymatic or heat-dependent hydration.</text>
</comment>
<dbReference type="PROSITE" id="PS51385">
    <property type="entry name" value="YJEF_N"/>
    <property type="match status" value="1"/>
</dbReference>
<evidence type="ECO:0000256" key="9">
    <source>
        <dbReference type="ARBA" id="ARBA00022958"/>
    </source>
</evidence>
<evidence type="ECO:0000256" key="3">
    <source>
        <dbReference type="ARBA" id="ARBA00006001"/>
    </source>
</evidence>
<evidence type="ECO:0000256" key="17">
    <source>
        <dbReference type="HAMAP-Rule" id="MF_01965"/>
    </source>
</evidence>
<comment type="subunit">
    <text evidence="17">Homotetramer.</text>
</comment>
<comment type="function">
    <text evidence="17">Catalyzes the dehydration of the S-form of NAD(P)HX at the expense of ADP, which is converted to AMP. Together with NAD(P)HX epimerase, which catalyzes the epimerization of the S- and R-forms, the enzyme allows the repair of both epimers of NAD(P)HX, a damaged form of NAD(P)H that is a result of enzymatic or heat-dependent hydration.</text>
</comment>
<dbReference type="PANTHER" id="PTHR12592:SF0">
    <property type="entry name" value="ATP-DEPENDENT (S)-NAD(P)H-HYDRATE DEHYDRATASE"/>
    <property type="match status" value="1"/>
</dbReference>
<organism evidence="21 22">
    <name type="scientific">Brachyspira aalborgi</name>
    <dbReference type="NCBI Taxonomy" id="29522"/>
    <lineage>
        <taxon>Bacteria</taxon>
        <taxon>Pseudomonadati</taxon>
        <taxon>Spirochaetota</taxon>
        <taxon>Spirochaetia</taxon>
        <taxon>Brachyspirales</taxon>
        <taxon>Brachyspiraceae</taxon>
        <taxon>Brachyspira</taxon>
    </lineage>
</organism>
<dbReference type="Pfam" id="PF03853">
    <property type="entry name" value="YjeF_N"/>
    <property type="match status" value="1"/>
</dbReference>
<protein>
    <recommendedName>
        <fullName evidence="17">ADP-dependent (S)-NAD(P)H-hydrate dehydratase</fullName>
        <ecNumber evidence="17">4.2.1.136</ecNumber>
    </recommendedName>
    <alternativeName>
        <fullName evidence="17">ADP-dependent NAD(P)HX dehydratase</fullName>
    </alternativeName>
</protein>
<keyword evidence="11 18" id="KW-0413">Isomerase</keyword>
<dbReference type="Gene3D" id="3.40.50.10260">
    <property type="entry name" value="YjeF N-terminal domain"/>
    <property type="match status" value="1"/>
</dbReference>
<dbReference type="GO" id="GO:0052855">
    <property type="term" value="F:ADP-dependent NAD(P)H-hydrate dehydratase activity"/>
    <property type="evidence" value="ECO:0007669"/>
    <property type="project" value="UniProtKB-UniRule"/>
</dbReference>
<dbReference type="GO" id="GO:0046872">
    <property type="term" value="F:metal ion binding"/>
    <property type="evidence" value="ECO:0007669"/>
    <property type="project" value="UniProtKB-UniRule"/>
</dbReference>
<dbReference type="PROSITE" id="PS51383">
    <property type="entry name" value="YJEF_C_3"/>
    <property type="match status" value="1"/>
</dbReference>
<evidence type="ECO:0000256" key="4">
    <source>
        <dbReference type="ARBA" id="ARBA00009524"/>
    </source>
</evidence>
<dbReference type="SUPFAM" id="SSF64153">
    <property type="entry name" value="YjeF N-terminal domain-like"/>
    <property type="match status" value="1"/>
</dbReference>
<dbReference type="GO" id="GO:0005524">
    <property type="term" value="F:ATP binding"/>
    <property type="evidence" value="ECO:0007669"/>
    <property type="project" value="UniProtKB-UniRule"/>
</dbReference>
<dbReference type="InterPro" id="IPR036652">
    <property type="entry name" value="YjeF_N_dom_sf"/>
</dbReference>
<keyword evidence="8 17" id="KW-0521">NADP</keyword>
<name>A0A5C8D5N6_9SPIR</name>
<comment type="similarity">
    <text evidence="17">Belongs to the NnrD/CARKD family.</text>
</comment>
<evidence type="ECO:0000256" key="10">
    <source>
        <dbReference type="ARBA" id="ARBA00023027"/>
    </source>
</evidence>
<dbReference type="EMBL" id="SAXU01000001">
    <property type="protein sequence ID" value="TXJ20725.1"/>
    <property type="molecule type" value="Genomic_DNA"/>
</dbReference>
<keyword evidence="6 17" id="KW-0547">Nucleotide-binding</keyword>
<dbReference type="SUPFAM" id="SSF53613">
    <property type="entry name" value="Ribokinase-like"/>
    <property type="match status" value="1"/>
</dbReference>
<evidence type="ECO:0000256" key="1">
    <source>
        <dbReference type="ARBA" id="ARBA00000013"/>
    </source>
</evidence>
<keyword evidence="9 18" id="KW-0630">Potassium</keyword>
<evidence type="ECO:0000256" key="6">
    <source>
        <dbReference type="ARBA" id="ARBA00022741"/>
    </source>
</evidence>
<dbReference type="Proteomes" id="UP000324638">
    <property type="component" value="Unassembled WGS sequence"/>
</dbReference>
<keyword evidence="5 18" id="KW-0479">Metal-binding</keyword>
<dbReference type="RefSeq" id="WP_147738834.1">
    <property type="nucleotide sequence ID" value="NZ_SAXU01000001.1"/>
</dbReference>
<keyword evidence="13" id="KW-0511">Multifunctional enzyme</keyword>
<evidence type="ECO:0000256" key="2">
    <source>
        <dbReference type="ARBA" id="ARBA00000909"/>
    </source>
</evidence>
<evidence type="ECO:0000256" key="5">
    <source>
        <dbReference type="ARBA" id="ARBA00022723"/>
    </source>
</evidence>
<feature type="binding site" evidence="17">
    <location>
        <position position="270"/>
    </location>
    <ligand>
        <name>(6S)-NADPHX</name>
        <dbReference type="ChEBI" id="CHEBI:64076"/>
    </ligand>
</feature>
<evidence type="ECO:0000256" key="12">
    <source>
        <dbReference type="ARBA" id="ARBA00023239"/>
    </source>
</evidence>
<dbReference type="GO" id="GO:0046496">
    <property type="term" value="P:nicotinamide nucleotide metabolic process"/>
    <property type="evidence" value="ECO:0007669"/>
    <property type="project" value="UniProtKB-UniRule"/>
</dbReference>
<dbReference type="HAMAP" id="MF_01965">
    <property type="entry name" value="NADHX_dehydratase"/>
    <property type="match status" value="1"/>
</dbReference>
<evidence type="ECO:0000256" key="8">
    <source>
        <dbReference type="ARBA" id="ARBA00022857"/>
    </source>
</evidence>
<comment type="cofactor">
    <cofactor evidence="17">
        <name>Mg(2+)</name>
        <dbReference type="ChEBI" id="CHEBI:18420"/>
    </cofactor>
</comment>
<comment type="similarity">
    <text evidence="4 18">In the C-terminal section; belongs to the NnrD/CARKD family.</text>
</comment>
<dbReference type="PANTHER" id="PTHR12592">
    <property type="entry name" value="ATP-DEPENDENT (S)-NAD(P)H-HYDRATE DEHYDRATASE FAMILY MEMBER"/>
    <property type="match status" value="1"/>
</dbReference>
<dbReference type="GO" id="GO:0110051">
    <property type="term" value="P:metabolite repair"/>
    <property type="evidence" value="ECO:0007669"/>
    <property type="project" value="TreeGrafter"/>
</dbReference>
<evidence type="ECO:0000313" key="22">
    <source>
        <dbReference type="Proteomes" id="UP000324638"/>
    </source>
</evidence>
<dbReference type="InterPro" id="IPR030677">
    <property type="entry name" value="Nnr"/>
</dbReference>
<dbReference type="EC" id="4.2.1.136" evidence="17"/>
<feature type="binding site" evidence="17">
    <location>
        <position position="344"/>
    </location>
    <ligand>
        <name>(6S)-NADPHX</name>
        <dbReference type="ChEBI" id="CHEBI:64076"/>
    </ligand>
</feature>
<comment type="catalytic activity">
    <reaction evidence="2 18">
        <text>(6R)-NADPHX = (6S)-NADPHX</text>
        <dbReference type="Rhea" id="RHEA:32227"/>
        <dbReference type="ChEBI" id="CHEBI:64076"/>
        <dbReference type="ChEBI" id="CHEBI:64077"/>
        <dbReference type="EC" id="5.1.99.6"/>
    </reaction>
</comment>
<dbReference type="PIRSF" id="PIRSF017184">
    <property type="entry name" value="Nnr"/>
    <property type="match status" value="1"/>
</dbReference>
<comment type="catalytic activity">
    <reaction evidence="16 17 18">
        <text>(6S)-NADPHX + ADP = AMP + phosphate + NADPH + H(+)</text>
        <dbReference type="Rhea" id="RHEA:32235"/>
        <dbReference type="ChEBI" id="CHEBI:15378"/>
        <dbReference type="ChEBI" id="CHEBI:43474"/>
        <dbReference type="ChEBI" id="CHEBI:57783"/>
        <dbReference type="ChEBI" id="CHEBI:64076"/>
        <dbReference type="ChEBI" id="CHEBI:456215"/>
        <dbReference type="ChEBI" id="CHEBI:456216"/>
        <dbReference type="EC" id="4.2.1.136"/>
    </reaction>
</comment>
<feature type="binding site" evidence="17">
    <location>
        <position position="458"/>
    </location>
    <ligand>
        <name>AMP</name>
        <dbReference type="ChEBI" id="CHEBI:456215"/>
    </ligand>
</feature>
<dbReference type="AlphaFoldDB" id="A0A5C8D5N6"/>
<evidence type="ECO:0000259" key="20">
    <source>
        <dbReference type="PROSITE" id="PS51385"/>
    </source>
</evidence>
<dbReference type="Pfam" id="PF01256">
    <property type="entry name" value="Carb_kinase"/>
    <property type="match status" value="1"/>
</dbReference>
<feature type="binding site" evidence="17">
    <location>
        <begin position="430"/>
        <end position="434"/>
    </location>
    <ligand>
        <name>AMP</name>
        <dbReference type="ChEBI" id="CHEBI:456215"/>
    </ligand>
</feature>
<dbReference type="Gene3D" id="3.40.1190.20">
    <property type="match status" value="1"/>
</dbReference>
<feature type="domain" description="YjeF C-terminal" evidence="19">
    <location>
        <begin position="235"/>
        <end position="518"/>
    </location>
</feature>
<dbReference type="GO" id="GO:0052856">
    <property type="term" value="F:NAD(P)HX epimerase activity"/>
    <property type="evidence" value="ECO:0007669"/>
    <property type="project" value="UniProtKB-EC"/>
</dbReference>
<gene>
    <name evidence="17" type="primary">nnrD</name>
    <name evidence="21" type="ORF">EPJ79_06200</name>
</gene>
<reference evidence="21 22" key="1">
    <citation type="journal article" date="1992" name="Lakartidningen">
        <title>[Penicillin V and not amoxicillin is the first choice preparation in acute otitis].</title>
        <authorList>
            <person name="Kamme C."/>
            <person name="Lundgren K."/>
            <person name="Prellner K."/>
        </authorList>
    </citation>
    <scope>NUCLEOTIDE SEQUENCE [LARGE SCALE GENOMIC DNA]</scope>
    <source>
        <strain evidence="21 22">513A</strain>
    </source>
</reference>
<evidence type="ECO:0000256" key="7">
    <source>
        <dbReference type="ARBA" id="ARBA00022840"/>
    </source>
</evidence>
<dbReference type="InterPro" id="IPR000631">
    <property type="entry name" value="CARKD"/>
</dbReference>
<dbReference type="InterPro" id="IPR029056">
    <property type="entry name" value="Ribokinase-like"/>
</dbReference>
<evidence type="ECO:0000256" key="16">
    <source>
        <dbReference type="ARBA" id="ARBA00049209"/>
    </source>
</evidence>
<comment type="catalytic activity">
    <reaction evidence="15 17 18">
        <text>(6S)-NADHX + ADP = AMP + phosphate + NADH + H(+)</text>
        <dbReference type="Rhea" id="RHEA:32223"/>
        <dbReference type="ChEBI" id="CHEBI:15378"/>
        <dbReference type="ChEBI" id="CHEBI:43474"/>
        <dbReference type="ChEBI" id="CHEBI:57945"/>
        <dbReference type="ChEBI" id="CHEBI:64074"/>
        <dbReference type="ChEBI" id="CHEBI:456215"/>
        <dbReference type="ChEBI" id="CHEBI:456216"/>
        <dbReference type="EC" id="4.2.1.136"/>
    </reaction>
</comment>
<keyword evidence="7 17" id="KW-0067">ATP-binding</keyword>
<evidence type="ECO:0000256" key="14">
    <source>
        <dbReference type="ARBA" id="ARBA00025153"/>
    </source>
</evidence>
<evidence type="ECO:0000259" key="19">
    <source>
        <dbReference type="PROSITE" id="PS51383"/>
    </source>
</evidence>
<keyword evidence="10 17" id="KW-0520">NAD</keyword>
<evidence type="ECO:0000256" key="13">
    <source>
        <dbReference type="ARBA" id="ARBA00023268"/>
    </source>
</evidence>
<comment type="catalytic activity">
    <reaction evidence="1 18">
        <text>(6R)-NADHX = (6S)-NADHX</text>
        <dbReference type="Rhea" id="RHEA:32215"/>
        <dbReference type="ChEBI" id="CHEBI:64074"/>
        <dbReference type="ChEBI" id="CHEBI:64075"/>
        <dbReference type="EC" id="5.1.99.6"/>
    </reaction>
</comment>
<comment type="similarity">
    <text evidence="3 18">In the N-terminal section; belongs to the NnrE/AIBP family.</text>
</comment>
<comment type="caution">
    <text evidence="21">The sequence shown here is derived from an EMBL/GenBank/DDBJ whole genome shotgun (WGS) entry which is preliminary data.</text>
</comment>
<evidence type="ECO:0000256" key="18">
    <source>
        <dbReference type="PIRNR" id="PIRNR017184"/>
    </source>
</evidence>
<accession>A0A5C8D5N6</accession>